<sequence>MFSADSDIRLICEASGPPGVRPVKSSVMEREDLMNPSLPITSAPSEKLTHVGYVIRTVLLARSPPMIRDRKYHMRTYRRCMVGTEMVDWMMLQNVVRSRHQAVGMWQALLEDGVLMHVCHEHQFKDKYLYYRFHDDDQGVGTVPTHVEKKECKEELSDALSLLSQIGPDAMMRMILWKLPHERTMVDLETIYEELLHIKALSHLSTMLKRELATVLMFESHTKAGTILFNQGDEGKSWYIILKGSVNVVIYGKGVVCTLHEGDDFGKLALVNDAPRAATIVLREDNCHFLRVDKDDFNRILRDVEANTVRLKEHGQDVLVLEKITSNIPAADGTLQTHYKYSVMAGTPDKMLEHLLETKIGKTDEHLDTFIEDFLLTHVIFMPSSHLCPALMAHYHAGVSQGQGNESGDHSLASKRQVVLFVQEWCRTIGDAFWEDDNVHVFLEVKCCFWTFDSGQW</sequence>
<dbReference type="CDD" id="cd00038">
    <property type="entry name" value="CAP_ED"/>
    <property type="match status" value="1"/>
</dbReference>
<dbReference type="Gene3D" id="1.20.870.10">
    <property type="entry name" value="Son of sevenless (SoS) protein Chain: S domain 1"/>
    <property type="match status" value="1"/>
</dbReference>
<dbReference type="CDD" id="cd06224">
    <property type="entry name" value="REM"/>
    <property type="match status" value="1"/>
</dbReference>
<proteinExistence type="predicted"/>
<dbReference type="InterPro" id="IPR000651">
    <property type="entry name" value="Ras-like_Gua-exchang_fac_N"/>
</dbReference>
<gene>
    <name evidence="5" type="ORF">NP493_802g01022</name>
</gene>
<feature type="domain" description="N-terminal Ras-GEF" evidence="4">
    <location>
        <begin position="339"/>
        <end position="457"/>
    </location>
</feature>
<dbReference type="PRINTS" id="PR00103">
    <property type="entry name" value="CAMPKINASE"/>
</dbReference>
<dbReference type="PANTHER" id="PTHR23011:SF28">
    <property type="entry name" value="CYCLIC NUCLEOTIDE-BINDING DOMAIN CONTAINING PROTEIN"/>
    <property type="match status" value="1"/>
</dbReference>
<dbReference type="EMBL" id="JAODUO010000805">
    <property type="protein sequence ID" value="KAK2174390.1"/>
    <property type="molecule type" value="Genomic_DNA"/>
</dbReference>
<dbReference type="InterPro" id="IPR000591">
    <property type="entry name" value="DEP_dom"/>
</dbReference>
<dbReference type="SMART" id="SM00229">
    <property type="entry name" value="RasGEFN"/>
    <property type="match status" value="1"/>
</dbReference>
<dbReference type="SUPFAM" id="SSF51206">
    <property type="entry name" value="cAMP-binding domain-like"/>
    <property type="match status" value="1"/>
</dbReference>
<dbReference type="PROSITE" id="PS50212">
    <property type="entry name" value="RASGEF_NTER"/>
    <property type="match status" value="1"/>
</dbReference>
<evidence type="ECO:0000259" key="4">
    <source>
        <dbReference type="PROSITE" id="PS50212"/>
    </source>
</evidence>
<dbReference type="InterPro" id="IPR036390">
    <property type="entry name" value="WH_DNA-bd_sf"/>
</dbReference>
<dbReference type="Pfam" id="PF00610">
    <property type="entry name" value="DEP"/>
    <property type="match status" value="1"/>
</dbReference>
<organism evidence="5 6">
    <name type="scientific">Ridgeia piscesae</name>
    <name type="common">Tubeworm</name>
    <dbReference type="NCBI Taxonomy" id="27915"/>
    <lineage>
        <taxon>Eukaryota</taxon>
        <taxon>Metazoa</taxon>
        <taxon>Spiralia</taxon>
        <taxon>Lophotrochozoa</taxon>
        <taxon>Annelida</taxon>
        <taxon>Polychaeta</taxon>
        <taxon>Sedentaria</taxon>
        <taxon>Canalipalpata</taxon>
        <taxon>Sabellida</taxon>
        <taxon>Siboglinidae</taxon>
        <taxon>Ridgeia</taxon>
    </lineage>
</organism>
<dbReference type="PANTHER" id="PTHR23011">
    <property type="entry name" value="CYCLIC NUCLEOTIDE-BINDING DOMAIN CONTAINING PROTEIN"/>
    <property type="match status" value="1"/>
</dbReference>
<dbReference type="SMART" id="SM00100">
    <property type="entry name" value="cNMP"/>
    <property type="match status" value="1"/>
</dbReference>
<keyword evidence="1" id="KW-0344">Guanine-nucleotide releasing factor</keyword>
<dbReference type="PROSITE" id="PS50042">
    <property type="entry name" value="CNMP_BINDING_3"/>
    <property type="match status" value="1"/>
</dbReference>
<dbReference type="SUPFAM" id="SSF48366">
    <property type="entry name" value="Ras GEF"/>
    <property type="match status" value="1"/>
</dbReference>
<dbReference type="FunFam" id="2.60.120.10:FF:000015">
    <property type="entry name" value="Rap guanine nucleotide exchange factor 4"/>
    <property type="match status" value="1"/>
</dbReference>
<evidence type="ECO:0000313" key="5">
    <source>
        <dbReference type="EMBL" id="KAK2174390.1"/>
    </source>
</evidence>
<dbReference type="Gene3D" id="1.10.10.10">
    <property type="entry name" value="Winged helix-like DNA-binding domain superfamily/Winged helix DNA-binding domain"/>
    <property type="match status" value="1"/>
</dbReference>
<dbReference type="InterPro" id="IPR018490">
    <property type="entry name" value="cNMP-bd_dom_sf"/>
</dbReference>
<evidence type="ECO:0000259" key="2">
    <source>
        <dbReference type="PROSITE" id="PS50042"/>
    </source>
</evidence>
<dbReference type="CDD" id="cd04437">
    <property type="entry name" value="DEP_Epac"/>
    <property type="match status" value="1"/>
</dbReference>
<name>A0AAD9KPC9_RIDPI</name>
<dbReference type="GO" id="GO:0005085">
    <property type="term" value="F:guanyl-nucleotide exchange factor activity"/>
    <property type="evidence" value="ECO:0007669"/>
    <property type="project" value="UniProtKB-KW"/>
</dbReference>
<evidence type="ECO:0000256" key="1">
    <source>
        <dbReference type="PROSITE-ProRule" id="PRU00135"/>
    </source>
</evidence>
<keyword evidence="6" id="KW-1185">Reference proteome</keyword>
<dbReference type="InterPro" id="IPR000595">
    <property type="entry name" value="cNMP-bd_dom"/>
</dbReference>
<feature type="domain" description="DEP" evidence="3">
    <location>
        <begin position="61"/>
        <end position="135"/>
    </location>
</feature>
<evidence type="ECO:0000259" key="3">
    <source>
        <dbReference type="PROSITE" id="PS50186"/>
    </source>
</evidence>
<dbReference type="Gene3D" id="1.10.8.1240">
    <property type="match status" value="1"/>
</dbReference>
<reference evidence="5" key="1">
    <citation type="journal article" date="2023" name="Mol. Biol. Evol.">
        <title>Third-Generation Sequencing Reveals the Adaptive Role of the Epigenome in Three Deep-Sea Polychaetes.</title>
        <authorList>
            <person name="Perez M."/>
            <person name="Aroh O."/>
            <person name="Sun Y."/>
            <person name="Lan Y."/>
            <person name="Juniper S.K."/>
            <person name="Young C.R."/>
            <person name="Angers B."/>
            <person name="Qian P.Y."/>
        </authorList>
    </citation>
    <scope>NUCLEOTIDE SEQUENCE</scope>
    <source>
        <strain evidence="5">R07B-5</strain>
    </source>
</reference>
<dbReference type="Pfam" id="PF00027">
    <property type="entry name" value="cNMP_binding"/>
    <property type="match status" value="1"/>
</dbReference>
<dbReference type="GO" id="GO:0035556">
    <property type="term" value="P:intracellular signal transduction"/>
    <property type="evidence" value="ECO:0007669"/>
    <property type="project" value="InterPro"/>
</dbReference>
<feature type="domain" description="Cyclic nucleotide-binding" evidence="2">
    <location>
        <begin position="200"/>
        <end position="301"/>
    </location>
</feature>
<dbReference type="PROSITE" id="PS50186">
    <property type="entry name" value="DEP"/>
    <property type="match status" value="1"/>
</dbReference>
<dbReference type="AlphaFoldDB" id="A0AAD9KPC9"/>
<dbReference type="SMART" id="SM00049">
    <property type="entry name" value="DEP"/>
    <property type="match status" value="1"/>
</dbReference>
<evidence type="ECO:0000313" key="6">
    <source>
        <dbReference type="Proteomes" id="UP001209878"/>
    </source>
</evidence>
<dbReference type="Proteomes" id="UP001209878">
    <property type="component" value="Unassembled WGS sequence"/>
</dbReference>
<dbReference type="InterPro" id="IPR014710">
    <property type="entry name" value="RmlC-like_jellyroll"/>
</dbReference>
<dbReference type="Gene3D" id="2.60.120.10">
    <property type="entry name" value="Jelly Rolls"/>
    <property type="match status" value="1"/>
</dbReference>
<accession>A0AAD9KPC9</accession>
<dbReference type="SUPFAM" id="SSF46785">
    <property type="entry name" value="Winged helix' DNA-binding domain"/>
    <property type="match status" value="1"/>
</dbReference>
<dbReference type="InterPro" id="IPR023578">
    <property type="entry name" value="Ras_GEF_dom_sf"/>
</dbReference>
<evidence type="ECO:0008006" key="7">
    <source>
        <dbReference type="Google" id="ProtNLM"/>
    </source>
</evidence>
<dbReference type="Pfam" id="PF00618">
    <property type="entry name" value="RasGEF_N"/>
    <property type="match status" value="1"/>
</dbReference>
<dbReference type="InterPro" id="IPR036388">
    <property type="entry name" value="WH-like_DNA-bd_sf"/>
</dbReference>
<protein>
    <recommendedName>
        <fullName evidence="7">Rap guanine nucleotide exchange factor 4</fullName>
    </recommendedName>
</protein>
<comment type="caution">
    <text evidence="5">The sequence shown here is derived from an EMBL/GenBank/DDBJ whole genome shotgun (WGS) entry which is preliminary data.</text>
</comment>